<evidence type="ECO:0000313" key="4">
    <source>
        <dbReference type="EMBL" id="KKM71078.1"/>
    </source>
</evidence>
<dbReference type="InterPro" id="IPR054612">
    <property type="entry name" value="Phage_capsid-like_C"/>
</dbReference>
<dbReference type="SUPFAM" id="SSF56563">
    <property type="entry name" value="Major capsid protein gp5"/>
    <property type="match status" value="1"/>
</dbReference>
<dbReference type="NCBIfam" id="TIGR01554">
    <property type="entry name" value="major_cap_HK97"/>
    <property type="match status" value="1"/>
</dbReference>
<feature type="non-terminal residue" evidence="4">
    <location>
        <position position="1"/>
    </location>
</feature>
<dbReference type="AlphaFoldDB" id="A0A0F9JN52"/>
<reference evidence="4" key="1">
    <citation type="journal article" date="2015" name="Nature">
        <title>Complex archaea that bridge the gap between prokaryotes and eukaryotes.</title>
        <authorList>
            <person name="Spang A."/>
            <person name="Saw J.H."/>
            <person name="Jorgensen S.L."/>
            <person name="Zaremba-Niedzwiedzka K."/>
            <person name="Martijn J."/>
            <person name="Lind A.E."/>
            <person name="van Eijk R."/>
            <person name="Schleper C."/>
            <person name="Guy L."/>
            <person name="Ettema T.J."/>
        </authorList>
    </citation>
    <scope>NUCLEOTIDE SEQUENCE</scope>
</reference>
<organism evidence="4">
    <name type="scientific">marine sediment metagenome</name>
    <dbReference type="NCBI Taxonomy" id="412755"/>
    <lineage>
        <taxon>unclassified sequences</taxon>
        <taxon>metagenomes</taxon>
        <taxon>ecological metagenomes</taxon>
    </lineage>
</organism>
<name>A0A0F9JN52_9ZZZZ</name>
<dbReference type="GO" id="GO:0044423">
    <property type="term" value="C:virion component"/>
    <property type="evidence" value="ECO:0007669"/>
    <property type="project" value="UniProtKB-KW"/>
</dbReference>
<protein>
    <recommendedName>
        <fullName evidence="3">Phage capsid-like C-terminal domain-containing protein</fullName>
    </recommendedName>
</protein>
<dbReference type="Pfam" id="PF05065">
    <property type="entry name" value="Phage_capsid"/>
    <property type="match status" value="1"/>
</dbReference>
<accession>A0A0F9JN52</accession>
<evidence type="ECO:0000259" key="3">
    <source>
        <dbReference type="Pfam" id="PF05065"/>
    </source>
</evidence>
<comment type="caution">
    <text evidence="4">The sequence shown here is derived from an EMBL/GenBank/DDBJ whole genome shotgun (WGS) entry which is preliminary data.</text>
</comment>
<comment type="subcellular location">
    <subcellularLocation>
        <location evidence="1">Virion</location>
    </subcellularLocation>
</comment>
<dbReference type="EMBL" id="LAZR01009702">
    <property type="protein sequence ID" value="KKM71078.1"/>
    <property type="molecule type" value="Genomic_DNA"/>
</dbReference>
<gene>
    <name evidence="4" type="ORF">LCGC14_1434170</name>
</gene>
<dbReference type="Gene3D" id="3.30.2320.10">
    <property type="entry name" value="hypothetical protein PF0899 domain"/>
    <property type="match status" value="1"/>
</dbReference>
<feature type="domain" description="Phage capsid-like C-terminal" evidence="3">
    <location>
        <begin position="1"/>
        <end position="122"/>
    </location>
</feature>
<sequence length="124" mass="14276">SLKPQYWRQANWLFHRDAIAKIRKLKTVADGQYVWQPGLQAGQPDRLLELPLVVSEFVPNTFTSGKYVGMVGDFSFYWIVDSLALGFQRLAELYAETNQVGYISRLELDGMPTFEEPFIRIKTS</sequence>
<proteinExistence type="predicted"/>
<dbReference type="InterPro" id="IPR024455">
    <property type="entry name" value="Phage_capsid"/>
</dbReference>
<evidence type="ECO:0000256" key="2">
    <source>
        <dbReference type="ARBA" id="ARBA00022844"/>
    </source>
</evidence>
<keyword evidence="2" id="KW-0946">Virion</keyword>
<evidence type="ECO:0000256" key="1">
    <source>
        <dbReference type="ARBA" id="ARBA00004328"/>
    </source>
</evidence>